<reference evidence="2 3" key="1">
    <citation type="submission" date="2018-04" db="EMBL/GenBank/DDBJ databases">
        <title>Genomic Encyclopedia of Type Strains, Phase III (KMG-III): the genomes of soil and plant-associated and newly described type strains.</title>
        <authorList>
            <person name="Whitman W."/>
        </authorList>
    </citation>
    <scope>NUCLEOTIDE SEQUENCE [LARGE SCALE GENOMIC DNA]</scope>
    <source>
        <strain evidence="2 3">MA-olki</strain>
    </source>
</reference>
<dbReference type="Proteomes" id="UP000244013">
    <property type="component" value="Unassembled WGS sequence"/>
</dbReference>
<proteinExistence type="predicted"/>
<dbReference type="GeneID" id="91005056"/>
<name>A0A2T5U8Z3_9SPHN</name>
<keyword evidence="1" id="KW-0472">Membrane</keyword>
<evidence type="ECO:0000313" key="2">
    <source>
        <dbReference type="EMBL" id="PTW47928.1"/>
    </source>
</evidence>
<feature type="transmembrane region" description="Helical" evidence="1">
    <location>
        <begin position="23"/>
        <end position="42"/>
    </location>
</feature>
<keyword evidence="1" id="KW-0812">Transmembrane</keyword>
<sequence length="211" mass="23409">MSPTNLPGVGLPSRQRLTLTERIVFGLYAAVFCLWVFDINAADTALVTPINGRFLGGVTWLGAFLGVMLGWFVVRYSTRTRAEASFRRKVIMASLVLVTFGTFYAVIFDHVAWRAANMRAFADSSSPITWAHFPIVSYRMRKSQPVVLIDRQGEERPIPISLADYQLLEATAHSSRYCLNLQRQQVGSAVRVFRPSGAAPNVIPVEACVPS</sequence>
<evidence type="ECO:0000313" key="3">
    <source>
        <dbReference type="Proteomes" id="UP000244013"/>
    </source>
</evidence>
<evidence type="ECO:0000256" key="1">
    <source>
        <dbReference type="SAM" id="Phobius"/>
    </source>
</evidence>
<feature type="transmembrane region" description="Helical" evidence="1">
    <location>
        <begin position="54"/>
        <end position="78"/>
    </location>
</feature>
<comment type="caution">
    <text evidence="2">The sequence shown here is derived from an EMBL/GenBank/DDBJ whole genome shotgun (WGS) entry which is preliminary data.</text>
</comment>
<gene>
    <name evidence="2" type="ORF">C8J25_10217</name>
</gene>
<dbReference type="EMBL" id="QAYE01000002">
    <property type="protein sequence ID" value="PTW47928.1"/>
    <property type="molecule type" value="Genomic_DNA"/>
</dbReference>
<keyword evidence="1" id="KW-1133">Transmembrane helix</keyword>
<dbReference type="AlphaFoldDB" id="A0A2T5U8Z3"/>
<accession>A0A2T5U8Z3</accession>
<protein>
    <submittedName>
        <fullName evidence="2">Uncharacterized protein</fullName>
    </submittedName>
</protein>
<organism evidence="2 3">
    <name type="scientific">Sphingomonas faeni</name>
    <dbReference type="NCBI Taxonomy" id="185950"/>
    <lineage>
        <taxon>Bacteria</taxon>
        <taxon>Pseudomonadati</taxon>
        <taxon>Pseudomonadota</taxon>
        <taxon>Alphaproteobacteria</taxon>
        <taxon>Sphingomonadales</taxon>
        <taxon>Sphingomonadaceae</taxon>
        <taxon>Sphingomonas</taxon>
    </lineage>
</organism>
<feature type="transmembrane region" description="Helical" evidence="1">
    <location>
        <begin position="90"/>
        <end position="113"/>
    </location>
</feature>
<dbReference type="RefSeq" id="WP_107952776.1">
    <property type="nucleotide sequence ID" value="NZ_QAYE01000002.1"/>
</dbReference>